<feature type="transmembrane region" description="Helical" evidence="12">
    <location>
        <begin position="394"/>
        <end position="416"/>
    </location>
</feature>
<accession>A0A174H066</accession>
<feature type="transmembrane region" description="Helical" evidence="12">
    <location>
        <begin position="367"/>
        <end position="387"/>
    </location>
</feature>
<dbReference type="STRING" id="39482.ERS852491_02897"/>
<feature type="transmembrane region" description="Helical" evidence="12">
    <location>
        <begin position="334"/>
        <end position="355"/>
    </location>
</feature>
<evidence type="ECO:0000256" key="9">
    <source>
        <dbReference type="ARBA" id="ARBA00022989"/>
    </source>
</evidence>
<dbReference type="RefSeq" id="WP_055153836.1">
    <property type="nucleotide sequence ID" value="NZ_CYZU01000027.1"/>
</dbReference>
<feature type="transmembrane region" description="Helical" evidence="12">
    <location>
        <begin position="156"/>
        <end position="176"/>
    </location>
</feature>
<evidence type="ECO:0000256" key="4">
    <source>
        <dbReference type="ARBA" id="ARBA00022597"/>
    </source>
</evidence>
<dbReference type="InterPro" id="IPR001996">
    <property type="entry name" value="PTS_IIB_1"/>
</dbReference>
<sequence length="466" mass="49655">MAKDYSRLAEQIVQCVGGKENIKSLIHCMTRLRFQLQDTEKVDTGKLQQTEGVIKLMISGEQYQVVIGTHVDEVMAAIEKVTGVSYGGKIDAVEPEDVKKGWKERLSPKNIVNVFIDTVAGIFLPLMGAMMGASLLKAVAIMCSTFGWLSPDNTTYTILYAIGDGFFYFMPIFLAFTAAKKFDAERFVAVAIAAAMVYPDLTALYSSGAETQFLGIPVVLISYTSSVLPIIAAVYAQSKLEKVLKKIFPKMIRSIFVPVLTLLIIVPVSLIVIGPVTDVIGSGIGNGLGWLVETVPAVAGFALGVLWPILIIFGFHWGLVPVVMNNITVYGGDMLLPCTVGTNFAMAGAALGIWLKTKKTSVKSAALPAAVSALVGGVTEPAIYGLNLKYKRPFFIACLCTGVGGIFVGMSGVMFPSVMTTCILTLPALIGLGGASVAIASAVGFFGSAVLTYLFGFNDSMVKEEE</sequence>
<keyword evidence="4" id="KW-0762">Sugar transport</keyword>
<name>A0A174H066_9FIRM</name>
<feature type="domain" description="PTS EIIB type-1" evidence="13">
    <location>
        <begin position="6"/>
        <end position="88"/>
    </location>
</feature>
<dbReference type="AlphaFoldDB" id="A0A174H066"/>
<dbReference type="InterPro" id="IPR018113">
    <property type="entry name" value="PTrfase_EIIB_Cys"/>
</dbReference>
<comment type="subcellular location">
    <subcellularLocation>
        <location evidence="1">Cell membrane</location>
        <topology evidence="1">Multi-pass membrane protein</topology>
    </subcellularLocation>
</comment>
<evidence type="ECO:0000259" key="13">
    <source>
        <dbReference type="PROSITE" id="PS51098"/>
    </source>
</evidence>
<keyword evidence="10 12" id="KW-0472">Membrane</keyword>
<feature type="transmembrane region" description="Helical" evidence="12">
    <location>
        <begin position="111"/>
        <end position="136"/>
    </location>
</feature>
<evidence type="ECO:0000313" key="15">
    <source>
        <dbReference type="EMBL" id="CUO66449.1"/>
    </source>
</evidence>
<proteinExistence type="predicted"/>
<keyword evidence="6" id="KW-0598">Phosphotransferase system</keyword>
<feature type="transmembrane region" description="Helical" evidence="12">
    <location>
        <begin position="188"/>
        <end position="207"/>
    </location>
</feature>
<keyword evidence="5" id="KW-0808">Transferase</keyword>
<dbReference type="PANTHER" id="PTHR30175">
    <property type="entry name" value="PHOSPHOTRANSFERASE SYSTEM TRANSPORT PROTEIN"/>
    <property type="match status" value="1"/>
</dbReference>
<dbReference type="Proteomes" id="UP000095544">
    <property type="component" value="Unassembled WGS sequence"/>
</dbReference>
<protein>
    <submittedName>
        <fullName evidence="15">EIIBCA-Bgl</fullName>
    </submittedName>
</protein>
<dbReference type="PROSITE" id="PS51103">
    <property type="entry name" value="PTS_EIIC_TYPE_1"/>
    <property type="match status" value="1"/>
</dbReference>
<feature type="transmembrane region" description="Helical" evidence="12">
    <location>
        <begin position="297"/>
        <end position="322"/>
    </location>
</feature>
<dbReference type="PROSITE" id="PS51098">
    <property type="entry name" value="PTS_EIIB_TYPE_1"/>
    <property type="match status" value="1"/>
</dbReference>
<dbReference type="CDD" id="cd00212">
    <property type="entry name" value="PTS_IIB_glc"/>
    <property type="match status" value="1"/>
</dbReference>
<evidence type="ECO:0000256" key="1">
    <source>
        <dbReference type="ARBA" id="ARBA00004651"/>
    </source>
</evidence>
<evidence type="ECO:0000256" key="2">
    <source>
        <dbReference type="ARBA" id="ARBA00022448"/>
    </source>
</evidence>
<dbReference type="PROSITE" id="PS01035">
    <property type="entry name" value="PTS_EIIB_TYPE_1_CYS"/>
    <property type="match status" value="1"/>
</dbReference>
<dbReference type="GO" id="GO:0009401">
    <property type="term" value="P:phosphoenolpyruvate-dependent sugar phosphotransferase system"/>
    <property type="evidence" value="ECO:0007669"/>
    <property type="project" value="UniProtKB-KW"/>
</dbReference>
<feature type="domain" description="PTS EIIC type-1" evidence="14">
    <location>
        <begin position="117"/>
        <end position="466"/>
    </location>
</feature>
<keyword evidence="8" id="KW-0418">Kinase</keyword>
<evidence type="ECO:0000313" key="16">
    <source>
        <dbReference type="Proteomes" id="UP000095544"/>
    </source>
</evidence>
<dbReference type="GO" id="GO:0090589">
    <property type="term" value="F:protein-phosphocysteine-trehalose phosphotransferase system transporter activity"/>
    <property type="evidence" value="ECO:0007669"/>
    <property type="project" value="TreeGrafter"/>
</dbReference>
<evidence type="ECO:0000256" key="7">
    <source>
        <dbReference type="ARBA" id="ARBA00022692"/>
    </source>
</evidence>
<dbReference type="SUPFAM" id="SSF55604">
    <property type="entry name" value="Glucose permease domain IIB"/>
    <property type="match status" value="1"/>
</dbReference>
<keyword evidence="2" id="KW-0813">Transport</keyword>
<dbReference type="GO" id="GO:0015771">
    <property type="term" value="P:trehalose transport"/>
    <property type="evidence" value="ECO:0007669"/>
    <property type="project" value="TreeGrafter"/>
</dbReference>
<keyword evidence="9 12" id="KW-1133">Transmembrane helix</keyword>
<organism evidence="15 16">
    <name type="scientific">Faecalicatena contorta</name>
    <dbReference type="NCBI Taxonomy" id="39482"/>
    <lineage>
        <taxon>Bacteria</taxon>
        <taxon>Bacillati</taxon>
        <taxon>Bacillota</taxon>
        <taxon>Clostridia</taxon>
        <taxon>Lachnospirales</taxon>
        <taxon>Lachnospiraceae</taxon>
        <taxon>Faecalicatena</taxon>
    </lineage>
</organism>
<dbReference type="Pfam" id="PF02378">
    <property type="entry name" value="PTS_EIIC"/>
    <property type="match status" value="1"/>
</dbReference>
<feature type="active site" description="Phosphocysteine intermediate; for EIIB activity" evidence="11">
    <location>
        <position position="28"/>
    </location>
</feature>
<evidence type="ECO:0000256" key="5">
    <source>
        <dbReference type="ARBA" id="ARBA00022679"/>
    </source>
</evidence>
<feature type="transmembrane region" description="Helical" evidence="12">
    <location>
        <begin position="213"/>
        <end position="235"/>
    </location>
</feature>
<evidence type="ECO:0000256" key="3">
    <source>
        <dbReference type="ARBA" id="ARBA00022475"/>
    </source>
</evidence>
<dbReference type="PANTHER" id="PTHR30175:SF1">
    <property type="entry name" value="PTS SYSTEM ARBUTIN-, CELLOBIOSE-, AND SALICIN-SPECIFIC EIIBC COMPONENT-RELATED"/>
    <property type="match status" value="1"/>
</dbReference>
<evidence type="ECO:0000256" key="8">
    <source>
        <dbReference type="ARBA" id="ARBA00022777"/>
    </source>
</evidence>
<dbReference type="GO" id="GO:0005886">
    <property type="term" value="C:plasma membrane"/>
    <property type="evidence" value="ECO:0007669"/>
    <property type="project" value="UniProtKB-SubCell"/>
</dbReference>
<dbReference type="InterPro" id="IPR013013">
    <property type="entry name" value="PTS_EIIC_1"/>
</dbReference>
<dbReference type="GO" id="GO:0008982">
    <property type="term" value="F:protein-N(PI)-phosphohistidine-sugar phosphotransferase activity"/>
    <property type="evidence" value="ECO:0007669"/>
    <property type="project" value="InterPro"/>
</dbReference>
<evidence type="ECO:0000256" key="11">
    <source>
        <dbReference type="PROSITE-ProRule" id="PRU00421"/>
    </source>
</evidence>
<dbReference type="Gene3D" id="3.30.1360.60">
    <property type="entry name" value="Glucose permease domain IIB"/>
    <property type="match status" value="1"/>
</dbReference>
<dbReference type="OrthoDB" id="92465at2"/>
<evidence type="ECO:0000256" key="10">
    <source>
        <dbReference type="ARBA" id="ARBA00023136"/>
    </source>
</evidence>
<feature type="transmembrane region" description="Helical" evidence="12">
    <location>
        <begin position="255"/>
        <end position="277"/>
    </location>
</feature>
<dbReference type="FunFam" id="3.30.1360.60:FF:000001">
    <property type="entry name" value="PTS system glucose-specific IIBC component PtsG"/>
    <property type="match status" value="1"/>
</dbReference>
<feature type="transmembrane region" description="Helical" evidence="12">
    <location>
        <begin position="428"/>
        <end position="455"/>
    </location>
</feature>
<keyword evidence="3" id="KW-1003">Cell membrane</keyword>
<keyword evidence="7 12" id="KW-0812">Transmembrane</keyword>
<gene>
    <name evidence="15" type="primary">bglF_2</name>
    <name evidence="15" type="ORF">ERS852491_02897</name>
</gene>
<evidence type="ECO:0000256" key="12">
    <source>
        <dbReference type="SAM" id="Phobius"/>
    </source>
</evidence>
<dbReference type="EMBL" id="CYZU01000027">
    <property type="protein sequence ID" value="CUO66449.1"/>
    <property type="molecule type" value="Genomic_DNA"/>
</dbReference>
<evidence type="ECO:0000259" key="14">
    <source>
        <dbReference type="PROSITE" id="PS51103"/>
    </source>
</evidence>
<reference evidence="15 16" key="1">
    <citation type="submission" date="2015-09" db="EMBL/GenBank/DDBJ databases">
        <authorList>
            <consortium name="Pathogen Informatics"/>
        </authorList>
    </citation>
    <scope>NUCLEOTIDE SEQUENCE [LARGE SCALE GENOMIC DNA]</scope>
    <source>
        <strain evidence="15 16">2789STDY5834876</strain>
    </source>
</reference>
<dbReference type="InterPro" id="IPR036878">
    <property type="entry name" value="Glu_permease_IIB"/>
</dbReference>
<evidence type="ECO:0000256" key="6">
    <source>
        <dbReference type="ARBA" id="ARBA00022683"/>
    </source>
</evidence>
<dbReference type="Pfam" id="PF00367">
    <property type="entry name" value="PTS_EIIB"/>
    <property type="match status" value="1"/>
</dbReference>
<dbReference type="InterPro" id="IPR003352">
    <property type="entry name" value="PTS_EIIC"/>
</dbReference>
<dbReference type="InterPro" id="IPR050558">
    <property type="entry name" value="PTS_Sugar-Specific_Components"/>
</dbReference>
<dbReference type="GO" id="GO:0016301">
    <property type="term" value="F:kinase activity"/>
    <property type="evidence" value="ECO:0007669"/>
    <property type="project" value="UniProtKB-KW"/>
</dbReference>